<evidence type="ECO:0000313" key="2">
    <source>
        <dbReference type="EMBL" id="PKW19610.1"/>
    </source>
</evidence>
<dbReference type="RefSeq" id="WP_010305876.1">
    <property type="nucleotide sequence ID" value="NZ_CP061007.1"/>
</dbReference>
<dbReference type="STRING" id="994479.GCA_000194155_00368"/>
<feature type="domain" description="Phosphoribulokinase/uridine kinase" evidence="1">
    <location>
        <begin position="22"/>
        <end position="202"/>
    </location>
</feature>
<dbReference type="GO" id="GO:0016301">
    <property type="term" value="F:kinase activity"/>
    <property type="evidence" value="ECO:0007669"/>
    <property type="project" value="UniProtKB-KW"/>
</dbReference>
<evidence type="ECO:0000313" key="3">
    <source>
        <dbReference type="Proteomes" id="UP000233786"/>
    </source>
</evidence>
<dbReference type="InterPro" id="IPR006083">
    <property type="entry name" value="PRK/URK"/>
</dbReference>
<dbReference type="SUPFAM" id="SSF52540">
    <property type="entry name" value="P-loop containing nucleoside triphosphate hydrolases"/>
    <property type="match status" value="1"/>
</dbReference>
<dbReference type="Proteomes" id="UP000233786">
    <property type="component" value="Unassembled WGS sequence"/>
</dbReference>
<dbReference type="AlphaFoldDB" id="A0A2N3Y9M5"/>
<evidence type="ECO:0000259" key="1">
    <source>
        <dbReference type="Pfam" id="PF00485"/>
    </source>
</evidence>
<dbReference type="OrthoDB" id="3192509at2"/>
<organism evidence="2 3">
    <name type="scientific">Saccharopolyspora spinosa</name>
    <dbReference type="NCBI Taxonomy" id="60894"/>
    <lineage>
        <taxon>Bacteria</taxon>
        <taxon>Bacillati</taxon>
        <taxon>Actinomycetota</taxon>
        <taxon>Actinomycetes</taxon>
        <taxon>Pseudonocardiales</taxon>
        <taxon>Pseudonocardiaceae</taxon>
        <taxon>Saccharopolyspora</taxon>
    </lineage>
</organism>
<name>A0A2N3Y9M5_SACSN</name>
<dbReference type="PANTHER" id="PTHR10285">
    <property type="entry name" value="URIDINE KINASE"/>
    <property type="match status" value="1"/>
</dbReference>
<dbReference type="GO" id="GO:0005524">
    <property type="term" value="F:ATP binding"/>
    <property type="evidence" value="ECO:0007669"/>
    <property type="project" value="InterPro"/>
</dbReference>
<dbReference type="PRINTS" id="PR00988">
    <property type="entry name" value="URIDINKINASE"/>
</dbReference>
<accession>A0A2N3Y9M5</accession>
<reference evidence="2" key="1">
    <citation type="submission" date="2017-12" db="EMBL/GenBank/DDBJ databases">
        <title>Sequencing the genomes of 1000 Actinobacteria strains.</title>
        <authorList>
            <person name="Klenk H.-P."/>
        </authorList>
    </citation>
    <scope>NUCLEOTIDE SEQUENCE [LARGE SCALE GENOMIC DNA]</scope>
    <source>
        <strain evidence="2">DSM 44228</strain>
    </source>
</reference>
<dbReference type="Pfam" id="PF00485">
    <property type="entry name" value="PRK"/>
    <property type="match status" value="1"/>
</dbReference>
<sequence>MVGYVELVKRARELAGSGQRRILGIAGAPGAGKGTVAERVLQELGSSAVLVPMDGFHLANAQLRRLGRADRKGAPDTFDAAGYVALLRRIRECGPDTVYAPEFHREIEESYAGAIAVEPDVPLVITEGNYLLLDAPPWSAVRELLDEAWFLAPDDDVRVQRLIARHISYGRTPDEAAEWVYRSDERNSAVVAASRDRADLVVVGDPR</sequence>
<keyword evidence="3" id="KW-1185">Reference proteome</keyword>
<comment type="caution">
    <text evidence="2">The sequence shown here is derived from an EMBL/GenBank/DDBJ whole genome shotgun (WGS) entry which is preliminary data.</text>
</comment>
<gene>
    <name evidence="2" type="ORF">A8926_7787</name>
</gene>
<protein>
    <submittedName>
        <fullName evidence="2">Phosphoribulokinase/uridine kinase family protein</fullName>
    </submittedName>
</protein>
<dbReference type="EMBL" id="PJNB01000001">
    <property type="protein sequence ID" value="PKW19610.1"/>
    <property type="molecule type" value="Genomic_DNA"/>
</dbReference>
<dbReference type="NCBIfam" id="NF006743">
    <property type="entry name" value="PRK09270.1-2"/>
    <property type="match status" value="1"/>
</dbReference>
<dbReference type="Gene3D" id="3.40.50.300">
    <property type="entry name" value="P-loop containing nucleotide triphosphate hydrolases"/>
    <property type="match status" value="1"/>
</dbReference>
<dbReference type="InterPro" id="IPR027417">
    <property type="entry name" value="P-loop_NTPase"/>
</dbReference>
<proteinExistence type="predicted"/>